<dbReference type="SUPFAM" id="SSF51445">
    <property type="entry name" value="(Trans)glycosidases"/>
    <property type="match status" value="1"/>
</dbReference>
<gene>
    <name evidence="2" type="primary">treY</name>
    <name evidence="2" type="ORF">ACFOX0_25480</name>
</gene>
<proteinExistence type="predicted"/>
<dbReference type="Pfam" id="PF00128">
    <property type="entry name" value="Alpha-amylase"/>
    <property type="match status" value="1"/>
</dbReference>
<dbReference type="PANTHER" id="PTHR10357">
    <property type="entry name" value="ALPHA-AMYLASE FAMILY MEMBER"/>
    <property type="match status" value="1"/>
</dbReference>
<dbReference type="RefSeq" id="WP_377550457.1">
    <property type="nucleotide sequence ID" value="NZ_JBHSBN010000022.1"/>
</dbReference>
<dbReference type="GO" id="GO:0047470">
    <property type="term" value="F:(1,4)-alpha-D-glucan 1-alpha-D-glucosylmutase activity"/>
    <property type="evidence" value="ECO:0007669"/>
    <property type="project" value="UniProtKB-EC"/>
</dbReference>
<dbReference type="EC" id="5.4.99.15" evidence="2"/>
<dbReference type="Proteomes" id="UP001595868">
    <property type="component" value="Unassembled WGS sequence"/>
</dbReference>
<comment type="caution">
    <text evidence="2">The sequence shown here is derived from an EMBL/GenBank/DDBJ whole genome shotgun (WGS) entry which is preliminary data.</text>
</comment>
<dbReference type="Gene3D" id="1.10.10.470">
    <property type="entry name" value="Maltooligosyl trehalose synthase, domain 4"/>
    <property type="match status" value="1"/>
</dbReference>
<evidence type="ECO:0000259" key="1">
    <source>
        <dbReference type="SMART" id="SM00642"/>
    </source>
</evidence>
<dbReference type="InterPro" id="IPR012767">
    <property type="entry name" value="Trehalose_TreY"/>
</dbReference>
<dbReference type="Gene3D" id="3.20.20.80">
    <property type="entry name" value="Glycosidases"/>
    <property type="match status" value="1"/>
</dbReference>
<dbReference type="EMBL" id="JBHSBN010000022">
    <property type="protein sequence ID" value="MFC4109269.1"/>
    <property type="molecule type" value="Genomic_DNA"/>
</dbReference>
<sequence length="765" mass="84113">MPVSATYRVQVRPAFDLDATAGLTGYLAALGVSHLYSAPLLTATPGSEHGYDVVDHRAVNPELGGEPARLRLVAALRDAGLGLVVDIVPNHAGVRVPAANPAWWDVLRRGRESRYADWFDIDWTWGRIRVPVLADTPDALDDLKIVDGELRYHEHRFPIAEGTAADDPRTVHDRQPYELISWRRGDAELNYRRFFAVSDLAGLRVEDPAVFDATHAEVLRWVAAGEVDGIRVDHPDGLRDPAGYLARLREAAPDAWLLVEKILEPGEELPAWPVDGTTGYDALAQVCGLFVDPAAEGEFTALQTRLTGRETSWPELTHQTKLAAATSLLAAELARLTRLVPEQDGEQVSAALAELAANYAVYRSYPPDGLRHLARARAEAGRRRPELIGVLDRLTRRLRDPEDELGRRFPQFSGAVMAKGVEDTAYYRWTRFVALNEVGGGPGRFGLPVAEFHRAAAARQARHPTGMTTLSTHDTKRGEDVRARLAVLSELPREWARTVGEWSAVAPLPDPAFAHLLWQTVAGAWPIERDRLHGYVEKAAREAGDSTGWTDPDEGFERALHAVVDRCYDDPELRGKIIEFVDVITPYGWSNALGQKLVQLTMPGVPDVYQGTELWENSLVDPDNRRPVDFAVRRELLDRLDGGWRPAVDADGAAKLLVVATALRLRRDRPELFTGYRPVPVDGRAADHVVAFDRGGAVTVATRLPVGLARRGGWGDTVLSLPGADRVRDAFTDRVYGGTRIPLAGLLDRYPVALLVPVDGTGATP</sequence>
<feature type="domain" description="Glycosyl hydrolase family 13 catalytic" evidence="1">
    <location>
        <begin position="10"/>
        <end position="641"/>
    </location>
</feature>
<dbReference type="CDD" id="cd11336">
    <property type="entry name" value="AmyAc_MTSase"/>
    <property type="match status" value="1"/>
</dbReference>
<name>A0ABV8KT67_9ACTN</name>
<evidence type="ECO:0000313" key="2">
    <source>
        <dbReference type="EMBL" id="MFC4109269.1"/>
    </source>
</evidence>
<organism evidence="2 3">
    <name type="scientific">Micromonospora zhanjiangensis</name>
    <dbReference type="NCBI Taxonomy" id="1522057"/>
    <lineage>
        <taxon>Bacteria</taxon>
        <taxon>Bacillati</taxon>
        <taxon>Actinomycetota</taxon>
        <taxon>Actinomycetes</taxon>
        <taxon>Micromonosporales</taxon>
        <taxon>Micromonosporaceae</taxon>
        <taxon>Micromonospora</taxon>
    </lineage>
</organism>
<protein>
    <submittedName>
        <fullName evidence="2">Malto-oligosyltrehalose synthase</fullName>
        <ecNumber evidence="2">5.4.99.15</ecNumber>
    </submittedName>
</protein>
<dbReference type="PANTHER" id="PTHR10357:SF216">
    <property type="entry name" value="MALTOOLIGOSYL TREHALOSE SYNTHASE-RELATED"/>
    <property type="match status" value="1"/>
</dbReference>
<accession>A0ABV8KT67</accession>
<dbReference type="InterPro" id="IPR006047">
    <property type="entry name" value="GH13_cat_dom"/>
</dbReference>
<reference evidence="3" key="1">
    <citation type="journal article" date="2019" name="Int. J. Syst. Evol. Microbiol.">
        <title>The Global Catalogue of Microorganisms (GCM) 10K type strain sequencing project: providing services to taxonomists for standard genome sequencing and annotation.</title>
        <authorList>
            <consortium name="The Broad Institute Genomics Platform"/>
            <consortium name="The Broad Institute Genome Sequencing Center for Infectious Disease"/>
            <person name="Wu L."/>
            <person name="Ma J."/>
        </authorList>
    </citation>
    <scope>NUCLEOTIDE SEQUENCE [LARGE SCALE GENOMIC DNA]</scope>
    <source>
        <strain evidence="3">2902at01</strain>
    </source>
</reference>
<keyword evidence="2" id="KW-0413">Isomerase</keyword>
<dbReference type="NCBIfam" id="TIGR02401">
    <property type="entry name" value="trehalose_TreY"/>
    <property type="match status" value="1"/>
</dbReference>
<dbReference type="Gene3D" id="3.30.1590.10">
    <property type="entry name" value="Maltooligosyl trehalose synthase, domain 2"/>
    <property type="match status" value="1"/>
</dbReference>
<dbReference type="InterPro" id="IPR013797">
    <property type="entry name" value="Maltooligo_trehalose_synth_4"/>
</dbReference>
<dbReference type="InterPro" id="IPR017853">
    <property type="entry name" value="GH"/>
</dbReference>
<keyword evidence="3" id="KW-1185">Reference proteome</keyword>
<dbReference type="Gene3D" id="1.10.150.200">
    <property type="entry name" value="Maltooligosyl trehalose synthase, domain 3"/>
    <property type="match status" value="1"/>
</dbReference>
<evidence type="ECO:0000313" key="3">
    <source>
        <dbReference type="Proteomes" id="UP001595868"/>
    </source>
</evidence>
<dbReference type="SMART" id="SM00642">
    <property type="entry name" value="Aamy"/>
    <property type="match status" value="1"/>
</dbReference>